<dbReference type="GO" id="GO:0005737">
    <property type="term" value="C:cytoplasm"/>
    <property type="evidence" value="ECO:0000318"/>
    <property type="project" value="GO_Central"/>
</dbReference>
<name>F0ZGV0_DICPU</name>
<accession>F0ZGV0</accession>
<evidence type="ECO:0000313" key="2">
    <source>
        <dbReference type="EMBL" id="EGC36840.1"/>
    </source>
</evidence>
<dbReference type="eggNOG" id="KOG2053">
    <property type="taxonomic scope" value="Eukaryota"/>
</dbReference>
<dbReference type="InParanoid" id="F0ZGV0"/>
<dbReference type="Pfam" id="PF09797">
    <property type="entry name" value="NatB_MDM20"/>
    <property type="match status" value="1"/>
</dbReference>
<dbReference type="GeneID" id="10504045"/>
<dbReference type="OrthoDB" id="19136at2759"/>
<dbReference type="STRING" id="5786.F0ZGV0"/>
<evidence type="ECO:0000256" key="1">
    <source>
        <dbReference type="ARBA" id="ARBA00006298"/>
    </source>
</evidence>
<dbReference type="PANTHER" id="PTHR22767:SF3">
    <property type="entry name" value="N-ALPHA-ACETYLTRANSFERASE 25, NATB AUXILIARY SUBUNIT"/>
    <property type="match status" value="1"/>
</dbReference>
<organism evidence="2 3">
    <name type="scientific">Dictyostelium purpureum</name>
    <name type="common">Slime mold</name>
    <dbReference type="NCBI Taxonomy" id="5786"/>
    <lineage>
        <taxon>Eukaryota</taxon>
        <taxon>Amoebozoa</taxon>
        <taxon>Evosea</taxon>
        <taxon>Eumycetozoa</taxon>
        <taxon>Dictyostelia</taxon>
        <taxon>Dictyosteliales</taxon>
        <taxon>Dictyosteliaceae</taxon>
        <taxon>Dictyostelium</taxon>
    </lineage>
</organism>
<sequence length="921" mass="106485">MSNKLSSIYQALDSGNNKGALKLCNALLLKKKDENTNAVKVLKAITLAKLNQIEEAISCADEMAFTGINNETVLSNLNYFYKSVQKVEKMTKVYEASYKANPKSIQLAKGCFLAYVKDRDLKQQQQMIISLQKQFPSEEHSLWYLMTILSMIQDNPTPLLLGLSQKMAEKLVSEEKIKNSEQLFMYETILDIQNKKQEHLDLIKGKLGDLYNVPTERLKILASLYQELSKHQEAADSYKEILVKYEPDEWSCYMGYFDNLWLLNNNSTPSNFGEIQNFIKEIQKSSSIKHKLRGPFIAEIELIYRKLNCSATIDKEEFKQFITLLLDYFKQFGNKPVFYHDVKKYLEFLETRGSKDDSVKFLESIDQLIEKNNDDTNFISKLSNYYKVQRALNLQSDFTHEKAQEIIKAILEAYSYNVNKFPLPIESERYPGDDLVLMCYFFLMDQIEKNPANKIKYSIDAASILEFGHSKSTKNFQFNLYLMTLYFEIGIHTSALSHFKILNIKNIQWDTLGYLIMDQAVRSPLCFSQSVNYFEKIFKFYAENDGTADYVAACYTNGCYSKILEIQKFQDKVANSYQKQVYSTERQLFNFMMVRLKNATNNNIAQQQLLQNCKSHIASINNDQFTITNEQLSKLSFNQDRSVYDNFNSSTFKTPAKSNNNIINSLFFDPIYSKESDCLLVLRFRRQILNLLTITTLTTDSTKYSQLLLELESTITQLNDQFSSSSNILSLILNIFKLFNLLSVLLKNYEESKYDEIKNIFNKQMDQLKELFGEASKEIREGQILGKPIGSLVSNVFEPLTWLSWVIIHLNTLVPSKKAKKKEEYHVQIRNDLEQLCETITSSLVDLSQTLNEKSLSSVSIDSITNDQKEYFGLTTNNTFQDKSAVVKQLFESNTQSTTEIQQYITCLKTIFSFSLNNIIN</sequence>
<keyword evidence="3" id="KW-1185">Reference proteome</keyword>
<dbReference type="SUPFAM" id="SSF48452">
    <property type="entry name" value="TPR-like"/>
    <property type="match status" value="1"/>
</dbReference>
<dbReference type="KEGG" id="dpp:DICPUDRAFT_77520"/>
<dbReference type="GO" id="GO:0007010">
    <property type="term" value="P:cytoskeleton organization"/>
    <property type="evidence" value="ECO:0000318"/>
    <property type="project" value="GO_Central"/>
</dbReference>
<dbReference type="InterPro" id="IPR011990">
    <property type="entry name" value="TPR-like_helical_dom_sf"/>
</dbReference>
<comment type="similarity">
    <text evidence="1">Belongs to the MDM20/NAA25 family.</text>
</comment>
<dbReference type="InterPro" id="IPR019183">
    <property type="entry name" value="NAA25_NatB_aux_su"/>
</dbReference>
<dbReference type="VEuPathDB" id="AmoebaDB:DICPUDRAFT_77520"/>
<evidence type="ECO:0000313" key="3">
    <source>
        <dbReference type="Proteomes" id="UP000001064"/>
    </source>
</evidence>
<dbReference type="PANTHER" id="PTHR22767">
    <property type="entry name" value="N-TERMINAL ACETYLTRANSFERASE-RELATED"/>
    <property type="match status" value="1"/>
</dbReference>
<dbReference type="FunCoup" id="F0ZGV0">
    <property type="interactions" value="717"/>
</dbReference>
<dbReference type="RefSeq" id="XP_003286638.1">
    <property type="nucleotide sequence ID" value="XM_003286590.1"/>
</dbReference>
<dbReference type="EMBL" id="GL871015">
    <property type="protein sequence ID" value="EGC36840.1"/>
    <property type="molecule type" value="Genomic_DNA"/>
</dbReference>
<dbReference type="Proteomes" id="UP000001064">
    <property type="component" value="Unassembled WGS sequence"/>
</dbReference>
<protein>
    <submittedName>
        <fullName evidence="2">Uncharacterized protein</fullName>
    </submittedName>
</protein>
<proteinExistence type="inferred from homology"/>
<dbReference type="GO" id="GO:0031416">
    <property type="term" value="C:NatB complex"/>
    <property type="evidence" value="ECO:0000318"/>
    <property type="project" value="GO_Central"/>
</dbReference>
<dbReference type="Gene3D" id="1.25.40.1040">
    <property type="match status" value="1"/>
</dbReference>
<dbReference type="OMA" id="IHYTELA"/>
<reference evidence="3" key="1">
    <citation type="journal article" date="2011" name="Genome Biol.">
        <title>Comparative genomics of the social amoebae Dictyostelium discoideum and Dictyostelium purpureum.</title>
        <authorList>
            <consortium name="US DOE Joint Genome Institute (JGI-PGF)"/>
            <person name="Sucgang R."/>
            <person name="Kuo A."/>
            <person name="Tian X."/>
            <person name="Salerno W."/>
            <person name="Parikh A."/>
            <person name="Feasley C.L."/>
            <person name="Dalin E."/>
            <person name="Tu H."/>
            <person name="Huang E."/>
            <person name="Barry K."/>
            <person name="Lindquist E."/>
            <person name="Shapiro H."/>
            <person name="Bruce D."/>
            <person name="Schmutz J."/>
            <person name="Salamov A."/>
            <person name="Fey P."/>
            <person name="Gaudet P."/>
            <person name="Anjard C."/>
            <person name="Babu M.M."/>
            <person name="Basu S."/>
            <person name="Bushmanova Y."/>
            <person name="van der Wel H."/>
            <person name="Katoh-Kurasawa M."/>
            <person name="Dinh C."/>
            <person name="Coutinho P.M."/>
            <person name="Saito T."/>
            <person name="Elias M."/>
            <person name="Schaap P."/>
            <person name="Kay R.R."/>
            <person name="Henrissat B."/>
            <person name="Eichinger L."/>
            <person name="Rivero F."/>
            <person name="Putnam N.H."/>
            <person name="West C.M."/>
            <person name="Loomis W.F."/>
            <person name="Chisholm R.L."/>
            <person name="Shaulsky G."/>
            <person name="Strassmann J.E."/>
            <person name="Queller D.C."/>
            <person name="Kuspa A."/>
            <person name="Grigoriev I.V."/>
        </authorList>
    </citation>
    <scope>NUCLEOTIDE SEQUENCE [LARGE SCALE GENOMIC DNA]</scope>
    <source>
        <strain evidence="3">QSDP1</strain>
    </source>
</reference>
<dbReference type="AlphaFoldDB" id="F0ZGV0"/>
<gene>
    <name evidence="2" type="ORF">DICPUDRAFT_77520</name>
</gene>
<dbReference type="GO" id="GO:0010698">
    <property type="term" value="F:acetyltransferase activator activity"/>
    <property type="evidence" value="ECO:0000318"/>
    <property type="project" value="GO_Central"/>
</dbReference>